<reference evidence="3 4" key="1">
    <citation type="journal article" date="2018" name="Front. Microbiol.">
        <title>Hydrolytic Capabilities as a Key to Environmental Success: Chitinolytic and Cellulolytic Acidobacteria From Acidic Sub-arctic Soils and Boreal Peatlands.</title>
        <authorList>
            <person name="Belova S.E."/>
            <person name="Ravin N.V."/>
            <person name="Pankratov T.A."/>
            <person name="Rakitin A.L."/>
            <person name="Ivanova A.A."/>
            <person name="Beletsky A.V."/>
            <person name="Mardanov A.V."/>
            <person name="Sinninghe Damste J.S."/>
            <person name="Dedysh S.N."/>
        </authorList>
    </citation>
    <scope>NUCLEOTIDE SEQUENCE [LARGE SCALE GENOMIC DNA]</scope>
    <source>
        <strain evidence="3 4">SBC82</strain>
    </source>
</reference>
<gene>
    <name evidence="3" type="ORF">ACPOL_3745</name>
</gene>
<dbReference type="PANTHER" id="PTHR40407:SF1">
    <property type="entry name" value="HEPARAN-ALPHA-GLUCOSAMINIDE N-ACETYLTRANSFERASE CATALYTIC DOMAIN-CONTAINING PROTEIN"/>
    <property type="match status" value="1"/>
</dbReference>
<protein>
    <submittedName>
        <fullName evidence="3">Membrane protein, putative</fullName>
    </submittedName>
</protein>
<dbReference type="KEGG" id="abas:ACPOL_3745"/>
<dbReference type="AlphaFoldDB" id="A0A2Z5G2I4"/>
<feature type="transmembrane region" description="Helical" evidence="1">
    <location>
        <begin position="204"/>
        <end position="224"/>
    </location>
</feature>
<dbReference type="Proteomes" id="UP000253606">
    <property type="component" value="Chromosome"/>
</dbReference>
<feature type="transmembrane region" description="Helical" evidence="1">
    <location>
        <begin position="67"/>
        <end position="88"/>
    </location>
</feature>
<accession>A0A2Z5G2I4</accession>
<evidence type="ECO:0000256" key="1">
    <source>
        <dbReference type="SAM" id="Phobius"/>
    </source>
</evidence>
<name>A0A2Z5G2I4_9BACT</name>
<dbReference type="InterPro" id="IPR012429">
    <property type="entry name" value="HGSNAT_cat"/>
</dbReference>
<dbReference type="Pfam" id="PF07786">
    <property type="entry name" value="HGSNAT_cat"/>
    <property type="match status" value="1"/>
</dbReference>
<dbReference type="OrthoDB" id="508112at2"/>
<evidence type="ECO:0000259" key="2">
    <source>
        <dbReference type="Pfam" id="PF07786"/>
    </source>
</evidence>
<keyword evidence="1" id="KW-0472">Membrane</keyword>
<feature type="transmembrane region" description="Helical" evidence="1">
    <location>
        <begin position="100"/>
        <end position="121"/>
    </location>
</feature>
<keyword evidence="1" id="KW-0812">Transmembrane</keyword>
<sequence length="405" mass="45913">MDTSVAVDTSPTLAHSGRNYRVQSLDVLRGLLMVIMALDHTRDYFSSAGIDPTDPIHSWTALFITRWITHICAPGFILLAGASVYLQRQRKSAAILTRTLILRGLWLIFFEITVISFGWSFGFGMPILQVIWVIGISMIALAALQWLPVSVIALFAIAVIFGHNLLDPVHASKLGDWSDVWRIFHERGLLTFHEHPIALYGYPVLPWVGVMALGYCFGAVVTLSPERRQHLAALIGALSLAGFALLRFTHSYGDPGPGFNHLGTPAQTVMSFFSVQKYPPSLHYLLVTLGIVLLLFSLFDTAVERGWAPRLRSFFNVYGRVPFFFYTLHIFLIHALALLVARATSPNWRFWITPDVVFTSHFAGWGYSLPVVYLIYIFVVFSLYPLCRWFSRLKDRRKDWWLAYL</sequence>
<feature type="transmembrane region" description="Helical" evidence="1">
    <location>
        <begin position="231"/>
        <end position="249"/>
    </location>
</feature>
<feature type="domain" description="Heparan-alpha-glucosaminide N-acetyltransferase catalytic" evidence="2">
    <location>
        <begin position="21"/>
        <end position="230"/>
    </location>
</feature>
<organism evidence="3 4">
    <name type="scientific">Acidisarcina polymorpha</name>
    <dbReference type="NCBI Taxonomy" id="2211140"/>
    <lineage>
        <taxon>Bacteria</taxon>
        <taxon>Pseudomonadati</taxon>
        <taxon>Acidobacteriota</taxon>
        <taxon>Terriglobia</taxon>
        <taxon>Terriglobales</taxon>
        <taxon>Acidobacteriaceae</taxon>
        <taxon>Acidisarcina</taxon>
    </lineage>
</organism>
<keyword evidence="1" id="KW-1133">Transmembrane helix</keyword>
<feature type="transmembrane region" description="Helical" evidence="1">
    <location>
        <begin position="364"/>
        <end position="387"/>
    </location>
</feature>
<feature type="transmembrane region" description="Helical" evidence="1">
    <location>
        <begin position="282"/>
        <end position="303"/>
    </location>
</feature>
<feature type="transmembrane region" description="Helical" evidence="1">
    <location>
        <begin position="149"/>
        <end position="166"/>
    </location>
</feature>
<dbReference type="RefSeq" id="WP_114208109.1">
    <property type="nucleotide sequence ID" value="NZ_CP030840.1"/>
</dbReference>
<dbReference type="EMBL" id="CP030840">
    <property type="protein sequence ID" value="AXC13024.1"/>
    <property type="molecule type" value="Genomic_DNA"/>
</dbReference>
<evidence type="ECO:0000313" key="3">
    <source>
        <dbReference type="EMBL" id="AXC13024.1"/>
    </source>
</evidence>
<proteinExistence type="predicted"/>
<keyword evidence="4" id="KW-1185">Reference proteome</keyword>
<feature type="transmembrane region" description="Helical" evidence="1">
    <location>
        <begin position="127"/>
        <end position="144"/>
    </location>
</feature>
<evidence type="ECO:0000313" key="4">
    <source>
        <dbReference type="Proteomes" id="UP000253606"/>
    </source>
</evidence>
<dbReference type="PANTHER" id="PTHR40407">
    <property type="entry name" value="MEMBRANE PROTEIN-LIKE PROTEIN"/>
    <property type="match status" value="1"/>
</dbReference>
<feature type="transmembrane region" description="Helical" evidence="1">
    <location>
        <begin position="323"/>
        <end position="344"/>
    </location>
</feature>